<dbReference type="SUPFAM" id="SSF102198">
    <property type="entry name" value="Putative cyclase"/>
    <property type="match status" value="1"/>
</dbReference>
<protein>
    <submittedName>
        <fullName evidence="1">Cyclase family protein</fullName>
    </submittedName>
</protein>
<comment type="caution">
    <text evidence="1">The sequence shown here is derived from an EMBL/GenBank/DDBJ whole genome shotgun (WGS) entry which is preliminary data.</text>
</comment>
<keyword evidence="2" id="KW-1185">Reference proteome</keyword>
<reference evidence="1 2" key="1">
    <citation type="submission" date="2022-03" db="EMBL/GenBank/DDBJ databases">
        <title>Sinomonas sp. isolated from a soil.</title>
        <authorList>
            <person name="Han J."/>
            <person name="Kim D.-U."/>
        </authorList>
    </citation>
    <scope>NUCLEOTIDE SEQUENCE [LARGE SCALE GENOMIC DNA]</scope>
    <source>
        <strain evidence="1 2">5-5</strain>
    </source>
</reference>
<organism evidence="1 2">
    <name type="scientific">Sinomonas terrae</name>
    <dbReference type="NCBI Taxonomy" id="2908838"/>
    <lineage>
        <taxon>Bacteria</taxon>
        <taxon>Bacillati</taxon>
        <taxon>Actinomycetota</taxon>
        <taxon>Actinomycetes</taxon>
        <taxon>Micrococcales</taxon>
        <taxon>Micrococcaceae</taxon>
        <taxon>Sinomonas</taxon>
    </lineage>
</organism>
<sequence length="326" mass="35271">MNENLPTYDRLLLRTDAPPGSSWGLFPEDPERGMANFAGPRQVLRGTEAIRTGAAFSLDYPADAFEPSMSRNRKPPAQTVTSAHPDSFDDVWDGYWPQASSHIDGLRHRRAHGHGFYNGIPDARIAAGTPELGIQRWAEKPIVGRAVLADVERHRRDAGSPIDHQAGEPIGLGDITSALAAQGSPLEPGDMLLLHTGWAEWFLRLDPEGRAAAKAERRTTGIAQSKEFLAWLWDSRVALLGTDTFAVEALPASPESPFHASAGKDDGGMMHQELIAKLGCPLGELWHLNGLARECGRTGRYEVFLTVKPLNLPGAVGSPANATAIV</sequence>
<evidence type="ECO:0000313" key="1">
    <source>
        <dbReference type="EMBL" id="MCH6468662.1"/>
    </source>
</evidence>
<dbReference type="Proteomes" id="UP001202922">
    <property type="component" value="Unassembled WGS sequence"/>
</dbReference>
<dbReference type="RefSeq" id="WP_241050574.1">
    <property type="nucleotide sequence ID" value="NZ_JAKZBV010000001.1"/>
</dbReference>
<proteinExistence type="predicted"/>
<evidence type="ECO:0000313" key="2">
    <source>
        <dbReference type="Proteomes" id="UP001202922"/>
    </source>
</evidence>
<dbReference type="EMBL" id="JAKZBV010000001">
    <property type="protein sequence ID" value="MCH6468662.1"/>
    <property type="molecule type" value="Genomic_DNA"/>
</dbReference>
<dbReference type="Gene3D" id="3.50.30.50">
    <property type="entry name" value="Putative cyclase"/>
    <property type="match status" value="1"/>
</dbReference>
<dbReference type="Pfam" id="PF04199">
    <property type="entry name" value="Cyclase"/>
    <property type="match status" value="1"/>
</dbReference>
<dbReference type="InterPro" id="IPR007325">
    <property type="entry name" value="KFase/CYL"/>
</dbReference>
<dbReference type="PANTHER" id="PTHR34861">
    <property type="match status" value="1"/>
</dbReference>
<dbReference type="PANTHER" id="PTHR34861:SF11">
    <property type="entry name" value="CYCLASE"/>
    <property type="match status" value="1"/>
</dbReference>
<dbReference type="InterPro" id="IPR037175">
    <property type="entry name" value="KFase_sf"/>
</dbReference>
<name>A0ABS9TWL4_9MICC</name>
<accession>A0ABS9TWL4</accession>
<gene>
    <name evidence="1" type="ORF">L0M17_01450</name>
</gene>